<comment type="caution">
    <text evidence="2">The sequence shown here is derived from an EMBL/GenBank/DDBJ whole genome shotgun (WGS) entry which is preliminary data.</text>
</comment>
<dbReference type="EMBL" id="WKFB01000022">
    <property type="protein sequence ID" value="KAF6738615.1"/>
    <property type="molecule type" value="Genomic_DNA"/>
</dbReference>
<evidence type="ECO:0000313" key="3">
    <source>
        <dbReference type="Proteomes" id="UP000646548"/>
    </source>
</evidence>
<protein>
    <submittedName>
        <fullName evidence="2">Uncharacterized protein</fullName>
    </submittedName>
</protein>
<evidence type="ECO:0000313" key="2">
    <source>
        <dbReference type="EMBL" id="KAF6738615.1"/>
    </source>
</evidence>
<name>A0A834FRF1_ORYME</name>
<organism evidence="2 3">
    <name type="scientific">Oryzias melastigma</name>
    <name type="common">Marine medaka</name>
    <dbReference type="NCBI Taxonomy" id="30732"/>
    <lineage>
        <taxon>Eukaryota</taxon>
        <taxon>Metazoa</taxon>
        <taxon>Chordata</taxon>
        <taxon>Craniata</taxon>
        <taxon>Vertebrata</taxon>
        <taxon>Euteleostomi</taxon>
        <taxon>Actinopterygii</taxon>
        <taxon>Neopterygii</taxon>
        <taxon>Teleostei</taxon>
        <taxon>Neoteleostei</taxon>
        <taxon>Acanthomorphata</taxon>
        <taxon>Ovalentaria</taxon>
        <taxon>Atherinomorphae</taxon>
        <taxon>Beloniformes</taxon>
        <taxon>Adrianichthyidae</taxon>
        <taxon>Oryziinae</taxon>
        <taxon>Oryzias</taxon>
    </lineage>
</organism>
<sequence length="83" mass="8642">MNSWRGIKGGLRPAGRPDRLKGASGAGVGPGAAHGHIQTSAADGARGGLDPPTPLRGRGQWLKYQSVCFLPMPCPSQHYPTLP</sequence>
<reference evidence="2" key="1">
    <citation type="journal article" name="BMC Genomics">
        <title>Long-read sequencing and de novo genome assembly of marine medaka (Oryzias melastigma).</title>
        <authorList>
            <person name="Liang P."/>
            <person name="Saqib H.S.A."/>
            <person name="Ni X."/>
            <person name="Shen Y."/>
        </authorList>
    </citation>
    <scope>NUCLEOTIDE SEQUENCE</scope>
    <source>
        <strain evidence="2">Bigg-433</strain>
    </source>
</reference>
<feature type="region of interest" description="Disordered" evidence="1">
    <location>
        <begin position="1"/>
        <end position="56"/>
    </location>
</feature>
<gene>
    <name evidence="2" type="ORF">FQA47_022367</name>
</gene>
<proteinExistence type="predicted"/>
<dbReference type="AlphaFoldDB" id="A0A834FRF1"/>
<accession>A0A834FRF1</accession>
<dbReference type="Proteomes" id="UP000646548">
    <property type="component" value="Unassembled WGS sequence"/>
</dbReference>
<evidence type="ECO:0000256" key="1">
    <source>
        <dbReference type="SAM" id="MobiDB-lite"/>
    </source>
</evidence>